<sequence>MPDVTRLSEARHRVLCLGRTYCDLVFTGLNGLPVLGRELFADDVAVVPGGGAFITAAHLVGLGRDATLVTRLGTDPLSAGLETALAESGVDLGFIERAADAGPQLTVAIVQPQDRAFLSRRAGHGRPATLQTALMSPGARHLHIAEYATLVELPGIVAQAKAKGLTVSLDPSWDETLIHDPGFLENTRGVDLFLPNVEEASAIARTADQEHALDLFTRHFPVVVLKKGADGATLATADERLSLTAPCVTVVDTTGAGDAFNAGFIHGWLGGQDLSGCLDAAIRAGSLSVQAAGGATALKKVAAE</sequence>
<comment type="caution">
    <text evidence="4">The sequence shown here is derived from an EMBL/GenBank/DDBJ whole genome shotgun (WGS) entry which is preliminary data.</text>
</comment>
<keyword evidence="1" id="KW-0808">Transferase</keyword>
<dbReference type="GO" id="GO:0016301">
    <property type="term" value="F:kinase activity"/>
    <property type="evidence" value="ECO:0007669"/>
    <property type="project" value="UniProtKB-KW"/>
</dbReference>
<proteinExistence type="predicted"/>
<feature type="domain" description="Carbohydrate kinase PfkB" evidence="3">
    <location>
        <begin position="41"/>
        <end position="298"/>
    </location>
</feature>
<dbReference type="Proteomes" id="UP000599312">
    <property type="component" value="Unassembled WGS sequence"/>
</dbReference>
<evidence type="ECO:0000256" key="2">
    <source>
        <dbReference type="ARBA" id="ARBA00022777"/>
    </source>
</evidence>
<dbReference type="Pfam" id="PF00294">
    <property type="entry name" value="PfkB"/>
    <property type="match status" value="1"/>
</dbReference>
<evidence type="ECO:0000256" key="1">
    <source>
        <dbReference type="ARBA" id="ARBA00022679"/>
    </source>
</evidence>
<accession>A0A931BTQ4</accession>
<dbReference type="SUPFAM" id="SSF53613">
    <property type="entry name" value="Ribokinase-like"/>
    <property type="match status" value="1"/>
</dbReference>
<dbReference type="InterPro" id="IPR002173">
    <property type="entry name" value="Carboh/pur_kinase_PfkB_CS"/>
</dbReference>
<dbReference type="EMBL" id="JADQDO010000002">
    <property type="protein sequence ID" value="MBF9232637.1"/>
    <property type="molecule type" value="Genomic_DNA"/>
</dbReference>
<evidence type="ECO:0000313" key="4">
    <source>
        <dbReference type="EMBL" id="MBF9232637.1"/>
    </source>
</evidence>
<dbReference type="InterPro" id="IPR029056">
    <property type="entry name" value="Ribokinase-like"/>
</dbReference>
<dbReference type="PANTHER" id="PTHR10584:SF166">
    <property type="entry name" value="RIBOKINASE"/>
    <property type="match status" value="1"/>
</dbReference>
<keyword evidence="2" id="KW-0418">Kinase</keyword>
<dbReference type="PROSITE" id="PS00584">
    <property type="entry name" value="PFKB_KINASES_2"/>
    <property type="match status" value="1"/>
</dbReference>
<keyword evidence="5" id="KW-1185">Reference proteome</keyword>
<reference evidence="4" key="1">
    <citation type="submission" date="2020-11" db="EMBL/GenBank/DDBJ databases">
        <authorList>
            <person name="Kim M.K."/>
        </authorList>
    </citation>
    <scope>NUCLEOTIDE SEQUENCE</scope>
    <source>
        <strain evidence="4">BT350</strain>
    </source>
</reference>
<dbReference type="Gene3D" id="3.40.1190.20">
    <property type="match status" value="1"/>
</dbReference>
<dbReference type="RefSeq" id="WP_196270645.1">
    <property type="nucleotide sequence ID" value="NZ_JADQDO010000002.1"/>
</dbReference>
<dbReference type="AlphaFoldDB" id="A0A931BTQ4"/>
<name>A0A931BTQ4_9HYPH</name>
<organism evidence="4 5">
    <name type="scientific">Microvirga alba</name>
    <dbReference type="NCBI Taxonomy" id="2791025"/>
    <lineage>
        <taxon>Bacteria</taxon>
        <taxon>Pseudomonadati</taxon>
        <taxon>Pseudomonadota</taxon>
        <taxon>Alphaproteobacteria</taxon>
        <taxon>Hyphomicrobiales</taxon>
        <taxon>Methylobacteriaceae</taxon>
        <taxon>Microvirga</taxon>
    </lineage>
</organism>
<gene>
    <name evidence="4" type="ORF">I2H38_04515</name>
</gene>
<protein>
    <submittedName>
        <fullName evidence="4">Ribokinase</fullName>
    </submittedName>
</protein>
<evidence type="ECO:0000313" key="5">
    <source>
        <dbReference type="Proteomes" id="UP000599312"/>
    </source>
</evidence>
<dbReference type="InterPro" id="IPR011611">
    <property type="entry name" value="PfkB_dom"/>
</dbReference>
<evidence type="ECO:0000259" key="3">
    <source>
        <dbReference type="Pfam" id="PF00294"/>
    </source>
</evidence>
<dbReference type="PANTHER" id="PTHR10584">
    <property type="entry name" value="SUGAR KINASE"/>
    <property type="match status" value="1"/>
</dbReference>